<dbReference type="AlphaFoldDB" id="A0A3P6RXV7"/>
<evidence type="ECO:0000313" key="4">
    <source>
        <dbReference type="Proteomes" id="UP000271889"/>
    </source>
</evidence>
<evidence type="ECO:0000259" key="2">
    <source>
        <dbReference type="SMART" id="SM00198"/>
    </source>
</evidence>
<reference evidence="3 4" key="1">
    <citation type="submission" date="2018-11" db="EMBL/GenBank/DDBJ databases">
        <authorList>
            <consortium name="Pathogen Informatics"/>
        </authorList>
    </citation>
    <scope>NUCLEOTIDE SEQUENCE [LARGE SCALE GENOMIC DNA]</scope>
</reference>
<feature type="chain" id="PRO_5018323787" description="SCP domain-containing protein" evidence="1">
    <location>
        <begin position="20"/>
        <end position="224"/>
    </location>
</feature>
<name>A0A3P6RXV7_CYLGO</name>
<protein>
    <recommendedName>
        <fullName evidence="2">SCP domain-containing protein</fullName>
    </recommendedName>
</protein>
<dbReference type="EMBL" id="UYRV01012618">
    <property type="protein sequence ID" value="VDK59035.1"/>
    <property type="molecule type" value="Genomic_DNA"/>
</dbReference>
<keyword evidence="1" id="KW-0732">Signal</keyword>
<dbReference type="InterPro" id="IPR014044">
    <property type="entry name" value="CAP_dom"/>
</dbReference>
<dbReference type="SUPFAM" id="SSF55797">
    <property type="entry name" value="PR-1-like"/>
    <property type="match status" value="1"/>
</dbReference>
<accession>A0A3P6RXV7</accession>
<gene>
    <name evidence="3" type="ORF">CGOC_LOCUS4518</name>
</gene>
<proteinExistence type="predicted"/>
<feature type="signal peptide" evidence="1">
    <location>
        <begin position="1"/>
        <end position="19"/>
    </location>
</feature>
<evidence type="ECO:0000313" key="3">
    <source>
        <dbReference type="EMBL" id="VDK59035.1"/>
    </source>
</evidence>
<evidence type="ECO:0000256" key="1">
    <source>
        <dbReference type="SAM" id="SignalP"/>
    </source>
</evidence>
<dbReference type="SMART" id="SM00198">
    <property type="entry name" value="SCP"/>
    <property type="match status" value="1"/>
</dbReference>
<feature type="domain" description="SCP" evidence="2">
    <location>
        <begin position="33"/>
        <end position="136"/>
    </location>
</feature>
<dbReference type="Proteomes" id="UP000271889">
    <property type="component" value="Unassembled WGS sequence"/>
</dbReference>
<dbReference type="OrthoDB" id="5847754at2759"/>
<dbReference type="InterPro" id="IPR035940">
    <property type="entry name" value="CAP_sf"/>
</dbReference>
<dbReference type="Gene3D" id="3.40.33.10">
    <property type="entry name" value="CAP"/>
    <property type="match status" value="1"/>
</dbReference>
<organism evidence="3 4">
    <name type="scientific">Cylicostephanus goldi</name>
    <name type="common">Nematode worm</name>
    <dbReference type="NCBI Taxonomy" id="71465"/>
    <lineage>
        <taxon>Eukaryota</taxon>
        <taxon>Metazoa</taxon>
        <taxon>Ecdysozoa</taxon>
        <taxon>Nematoda</taxon>
        <taxon>Chromadorea</taxon>
        <taxon>Rhabditida</taxon>
        <taxon>Rhabditina</taxon>
        <taxon>Rhabditomorpha</taxon>
        <taxon>Strongyloidea</taxon>
        <taxon>Strongylidae</taxon>
        <taxon>Cylicostephanus</taxon>
    </lineage>
</organism>
<sequence>MLVDIVIWIFLITVGIVDATYDYQCWNPKSTDEYRQKFLTQINIRRKGIADGEAENQYGLLPKGKNIYMLYYWCDLELLAQEIADKCDVSARAPVGYSRVIASLCSYNQLANGKARKLGCAQNSCGEDFYAVCVLDAMRVTWTSRRRKRKLNRYYIVTISNNLLVRTDKYDGNNIDIKDNFNYYETYDNYSNNVYESFYNNTNNYNDYYEETNNDNKNYFYNYP</sequence>
<keyword evidence="4" id="KW-1185">Reference proteome</keyword>